<dbReference type="Proteomes" id="UP000284451">
    <property type="component" value="Unassembled WGS sequence"/>
</dbReference>
<accession>A0A443IV99</accession>
<evidence type="ECO:0000313" key="2">
    <source>
        <dbReference type="EMBL" id="RWR30124.1"/>
    </source>
</evidence>
<dbReference type="EMBL" id="SAUX01000003">
    <property type="protein sequence ID" value="RWR31648.1"/>
    <property type="molecule type" value="Genomic_DNA"/>
</dbReference>
<organism evidence="1 6">
    <name type="scientific">Paenirhodobacter populi</name>
    <dbReference type="NCBI Taxonomy" id="2306993"/>
    <lineage>
        <taxon>Bacteria</taxon>
        <taxon>Pseudomonadati</taxon>
        <taxon>Pseudomonadota</taxon>
        <taxon>Alphaproteobacteria</taxon>
        <taxon>Rhodobacterales</taxon>
        <taxon>Rhodobacter group</taxon>
        <taxon>Paenirhodobacter</taxon>
    </lineage>
</organism>
<evidence type="ECO:0000313" key="3">
    <source>
        <dbReference type="EMBL" id="RWR31648.1"/>
    </source>
</evidence>
<name>A0A443IV99_9RHOB</name>
<dbReference type="AlphaFoldDB" id="A0A443IV99"/>
<accession>A0A443KFX6</accession>
<dbReference type="OrthoDB" id="7869201at2"/>
<sequence>MFFDPFAPMMLTFQATRIGMEAQAVVAMRLAGMAGLWATPPSEMTRMVIEKAEAAIEAMQASTHAAMKGAAPDQVLRAGMTQIGRHTAGNLTRLSRMGPARAPFFW</sequence>
<reference evidence="4 5" key="1">
    <citation type="submission" date="2019-01" db="EMBL/GenBank/DDBJ databases">
        <title>Sinorhodobacter populi sp. nov. isolated from the symptomatic bark tissue of Populus euramericana canker.</title>
        <authorList>
            <person name="Xu G."/>
        </authorList>
    </citation>
    <scope>NUCLEOTIDE SEQUENCE [LARGE SCALE GENOMIC DNA]</scope>
    <source>
        <strain evidence="2 4">07D10-4-3</strain>
        <strain evidence="1 6">2D-5</strain>
        <strain evidence="3 5">D19-10-3-21</strain>
    </source>
</reference>
<evidence type="ECO:0000313" key="6">
    <source>
        <dbReference type="Proteomes" id="UP000285710"/>
    </source>
</evidence>
<protein>
    <recommendedName>
        <fullName evidence="7">Antifreeze protein</fullName>
    </recommendedName>
</protein>
<evidence type="ECO:0000313" key="4">
    <source>
        <dbReference type="Proteomes" id="UP000284451"/>
    </source>
</evidence>
<reference evidence="4 5" key="2">
    <citation type="submission" date="2019-01" db="EMBL/GenBank/DDBJ databases">
        <authorList>
            <person name="Li Y."/>
        </authorList>
    </citation>
    <scope>NUCLEOTIDE SEQUENCE [LARGE SCALE GENOMIC DNA]</scope>
    <source>
        <strain evidence="2 4">07D10-4-3</strain>
        <strain evidence="1 6">2D-5</strain>
        <strain evidence="3 5">D19-10-3-21</strain>
    </source>
</reference>
<dbReference type="EMBL" id="SAUW01000009">
    <property type="protein sequence ID" value="RWR12014.1"/>
    <property type="molecule type" value="Genomic_DNA"/>
</dbReference>
<accession>A0A443KBG8</accession>
<keyword evidence="6" id="KW-1185">Reference proteome</keyword>
<dbReference type="Proteomes" id="UP000285295">
    <property type="component" value="Unassembled WGS sequence"/>
</dbReference>
<dbReference type="RefSeq" id="WP_128232816.1">
    <property type="nucleotide sequence ID" value="NZ_SAUW01000009.1"/>
</dbReference>
<evidence type="ECO:0008006" key="7">
    <source>
        <dbReference type="Google" id="ProtNLM"/>
    </source>
</evidence>
<evidence type="ECO:0000313" key="5">
    <source>
        <dbReference type="Proteomes" id="UP000285295"/>
    </source>
</evidence>
<comment type="caution">
    <text evidence="1">The sequence shown here is derived from an EMBL/GenBank/DDBJ whole genome shotgun (WGS) entry which is preliminary data.</text>
</comment>
<dbReference type="EMBL" id="SAUY01000017">
    <property type="protein sequence ID" value="RWR30124.1"/>
    <property type="molecule type" value="Genomic_DNA"/>
</dbReference>
<evidence type="ECO:0000313" key="1">
    <source>
        <dbReference type="EMBL" id="RWR12014.1"/>
    </source>
</evidence>
<proteinExistence type="predicted"/>
<gene>
    <name evidence="2" type="ORF">D2T29_13195</name>
    <name evidence="3" type="ORF">D2T31_04395</name>
    <name evidence="1" type="ORF">D2T33_10005</name>
</gene>
<dbReference type="Proteomes" id="UP000285710">
    <property type="component" value="Unassembled WGS sequence"/>
</dbReference>